<sequence>MLSRQARCGLLTPQSAVSQPNRATLKCCAPRVSTLSPRRRLLITRLSQMRDQAQERHGFVQRRLFATAVEQYQPFYNPSLPPLTASPRYLDPPKPLILPDTAHWRSMTRINPSGIPGNIDDMLSLFHACISVGKLERAALVIKRCYVMGILSPEERILLNNKYLRASLDHIRHRPGKKQAEGLHKWYELQIRSKRLPQTAETVACMLKASLLSEEGSRLERLVKRYMDMAPGEAGLRVLNMSEILNDRDLAVITDICPTYNLSEEENKEDLLANGEGETEEDTPPQEQDFPKVQETPQSGLGLASLRRGLSLFETLKDVDVSSLSKAEQHRIQLMLERDSIDSAIVKWRHDRKALQKAGITMECGSPKAGSFFSQNLAVWLDAMENRILQELEMCDLSELKPRKTDIDFQRCLYGPFLRQSTPERLAALTILTVVNLGAMSGMDRGVTVSRLVTNLARLVQEDIKLQRKEEARKAARKLKVSVRREAAEREKAEALNKTIEELESRLDEMGDEEKEEAIKDIKKMKRRAAYIVQAQKKAFEEGKPDPFEAKPLAELSASTQKMIPSMNQKPWSQDICSHVGSILLKILLETAKIKVTTRHPKTQELVSQYQPAFIHLQQPRKGKKVGVFMLNLQLAEKLKQEPIADFITKHLPMLVEPKPWTSFHSGGYLASETALVRVKSGNVEQTLYNKAAIETGDMTQVLKGLDILGKTAWRINENILRVMLKAWNKGDEIANIPPLNPKFDLPPEPDPSADPLKRLEWIHAVKFMQNKKMALHSQRCYMNLQLEIARAYRNQTMYYPHNVDYRGRAYPMPTYMNHMGADHVRGLLRFAKGRELGVRGLRWLKIHLANVYGFDKSSFDERESFANDNMENIMESVANPLDGSRWWLLAEDPWQCLAACFELKAAMDLADPTKYVSHLPIHQDGTCNGLQHYAALGGDIWGAKQVNLEPSDRPADVYSAVADLVKKAIDKDAELGEPFAKALQGKVTRKVVKQTVMTNVYGVTFNGAKKQVCKQLDDLYPTLGKDNGTSNMKLSMYIARLTFKALATMFRGAHDIQYWLGEVGGRVCRALTKTQLKLLAEVEEVGGTGDNDSLRSLRQAKLTELQTKLATEFRSTIVWTTPLRMPVVQPYRKVSTREVRTCLQAVVCATTDATDPVNRRKQLQGFPPNFIHSLDASHMVLSAVRCDEVGLTFAAVHDSFWTHAADVDTMNDVLRDAFIRIHQENVIGRLAAEFETRHKGSMYMAHVDSGSDLGRKIRQLRSQTRQSIEEELVLEYRRLRLLSSGDEKDRAKAQEIVTPASLYEAMPAKEPDIDIAEDKKNMGIGEIPADEEDDAALLDEVLGEVLSEGEPDEAGEEDVPSLEDDEEAPTPKKTTKAKKAKRKPRSKKKKGEEAEADEADEAEDAEAKDEDKKEADEGDVRKPSQKKRRVKGYTGRSIAFWMPLTIPPVPEKGGYDVNRLRQSMYFFS</sequence>
<protein>
    <recommendedName>
        <fullName evidence="11">DNA-directed RNA polymerase</fullName>
        <ecNumber evidence="11">2.7.7.6</ecNumber>
    </recommendedName>
</protein>
<organism evidence="15 16">
    <name type="scientific">Ophiocordyceps polyrhachis-furcata BCC 54312</name>
    <dbReference type="NCBI Taxonomy" id="1330021"/>
    <lineage>
        <taxon>Eukaryota</taxon>
        <taxon>Fungi</taxon>
        <taxon>Dikarya</taxon>
        <taxon>Ascomycota</taxon>
        <taxon>Pezizomycotina</taxon>
        <taxon>Sordariomycetes</taxon>
        <taxon>Hypocreomycetidae</taxon>
        <taxon>Hypocreales</taxon>
        <taxon>Ophiocordycipitaceae</taxon>
        <taxon>Ophiocordyceps</taxon>
    </lineage>
</organism>
<dbReference type="Gene3D" id="1.10.1320.10">
    <property type="entry name" value="DNA-directed RNA polymerase, N-terminal domain"/>
    <property type="match status" value="1"/>
</dbReference>
<comment type="function">
    <text evidence="1 11">DNA-dependent RNA polymerase catalyzes the transcription of DNA into RNA using the four ribonucleoside triphosphates as substrates.</text>
</comment>
<evidence type="ECO:0000256" key="12">
    <source>
        <dbReference type="SAM" id="Coils"/>
    </source>
</evidence>
<dbReference type="Gene3D" id="1.10.287.280">
    <property type="match status" value="1"/>
</dbReference>
<evidence type="ECO:0000256" key="2">
    <source>
        <dbReference type="ARBA" id="ARBA00004173"/>
    </source>
</evidence>
<feature type="compositionally biased region" description="Basic and acidic residues" evidence="13">
    <location>
        <begin position="1410"/>
        <end position="1423"/>
    </location>
</feature>
<evidence type="ECO:0000256" key="11">
    <source>
        <dbReference type="RuleBase" id="RU003805"/>
    </source>
</evidence>
<dbReference type="Gene3D" id="1.10.150.20">
    <property type="entry name" value="5' to 3' exonuclease, C-terminal subdomain"/>
    <property type="match status" value="1"/>
</dbReference>
<dbReference type="FunFam" id="1.10.150.20:FF:000041">
    <property type="entry name" value="DNA-directed RNA polymerase"/>
    <property type="match status" value="1"/>
</dbReference>
<keyword evidence="12" id="KW-0175">Coiled coil</keyword>
<keyword evidence="9 11" id="KW-0804">Transcription</keyword>
<dbReference type="Pfam" id="PF00940">
    <property type="entry name" value="RNA_pol"/>
    <property type="match status" value="1"/>
</dbReference>
<dbReference type="GO" id="GO:0003899">
    <property type="term" value="F:DNA-directed RNA polymerase activity"/>
    <property type="evidence" value="ECO:0007669"/>
    <property type="project" value="UniProtKB-EC"/>
</dbReference>
<feature type="domain" description="DNA-directed RNA polymerase N-terminal" evidence="14">
    <location>
        <begin position="331"/>
        <end position="711"/>
    </location>
</feature>
<dbReference type="PROSITE" id="PS00489">
    <property type="entry name" value="RNA_POL_PHAGE_2"/>
    <property type="match status" value="1"/>
</dbReference>
<comment type="caution">
    <text evidence="15">The sequence shown here is derived from an EMBL/GenBank/DDBJ whole genome shotgun (WGS) entry which is preliminary data.</text>
</comment>
<evidence type="ECO:0000256" key="10">
    <source>
        <dbReference type="ARBA" id="ARBA00048552"/>
    </source>
</evidence>
<comment type="subcellular location">
    <subcellularLocation>
        <location evidence="2">Mitochondrion</location>
    </subcellularLocation>
</comment>
<evidence type="ECO:0000256" key="7">
    <source>
        <dbReference type="ARBA" id="ARBA00022946"/>
    </source>
</evidence>
<evidence type="ECO:0000256" key="5">
    <source>
        <dbReference type="ARBA" id="ARBA00022679"/>
    </source>
</evidence>
<dbReference type="Pfam" id="PF14700">
    <property type="entry name" value="RPOL_N"/>
    <property type="match status" value="1"/>
</dbReference>
<gene>
    <name evidence="15" type="ORF">L249_3960</name>
</gene>
<evidence type="ECO:0000256" key="4">
    <source>
        <dbReference type="ARBA" id="ARBA00022478"/>
    </source>
</evidence>
<keyword evidence="6 11" id="KW-0548">Nucleotidyltransferase</keyword>
<proteinExistence type="inferred from homology"/>
<name>A0A367L5J5_9HYPO</name>
<dbReference type="PROSITE" id="PS00900">
    <property type="entry name" value="RNA_POL_PHAGE_1"/>
    <property type="match status" value="1"/>
</dbReference>
<evidence type="ECO:0000313" key="16">
    <source>
        <dbReference type="Proteomes" id="UP000253664"/>
    </source>
</evidence>
<evidence type="ECO:0000256" key="13">
    <source>
        <dbReference type="SAM" id="MobiDB-lite"/>
    </source>
</evidence>
<dbReference type="InterPro" id="IPR046950">
    <property type="entry name" value="DNA-dir_Rpol_C_phage-type"/>
</dbReference>
<dbReference type="Proteomes" id="UP000253664">
    <property type="component" value="Unassembled WGS sequence"/>
</dbReference>
<dbReference type="GO" id="GO:0034245">
    <property type="term" value="C:mitochondrial DNA-directed RNA polymerase complex"/>
    <property type="evidence" value="ECO:0007669"/>
    <property type="project" value="TreeGrafter"/>
</dbReference>
<dbReference type="FunFam" id="1.10.287.280:FF:000001">
    <property type="entry name" value="DNA-directed RNA polymerase"/>
    <property type="match status" value="1"/>
</dbReference>
<comment type="catalytic activity">
    <reaction evidence="10 11">
        <text>RNA(n) + a ribonucleoside 5'-triphosphate = RNA(n+1) + diphosphate</text>
        <dbReference type="Rhea" id="RHEA:21248"/>
        <dbReference type="Rhea" id="RHEA-COMP:14527"/>
        <dbReference type="Rhea" id="RHEA-COMP:17342"/>
        <dbReference type="ChEBI" id="CHEBI:33019"/>
        <dbReference type="ChEBI" id="CHEBI:61557"/>
        <dbReference type="ChEBI" id="CHEBI:140395"/>
        <dbReference type="EC" id="2.7.7.6"/>
    </reaction>
</comment>
<evidence type="ECO:0000256" key="8">
    <source>
        <dbReference type="ARBA" id="ARBA00023128"/>
    </source>
</evidence>
<dbReference type="GO" id="GO:0006390">
    <property type="term" value="P:mitochondrial transcription"/>
    <property type="evidence" value="ECO:0007669"/>
    <property type="project" value="TreeGrafter"/>
</dbReference>
<feature type="region of interest" description="Disordered" evidence="13">
    <location>
        <begin position="1348"/>
        <end position="1434"/>
    </location>
</feature>
<feature type="compositionally biased region" description="Acidic residues" evidence="13">
    <location>
        <begin position="1348"/>
        <end position="1369"/>
    </location>
</feature>
<dbReference type="SUPFAM" id="SSF56672">
    <property type="entry name" value="DNA/RNA polymerases"/>
    <property type="match status" value="1"/>
</dbReference>
<feature type="compositionally biased region" description="Basic residues" evidence="13">
    <location>
        <begin position="1374"/>
        <end position="1390"/>
    </location>
</feature>
<keyword evidence="8" id="KW-0496">Mitochondrion</keyword>
<reference evidence="15 16" key="1">
    <citation type="journal article" date="2015" name="BMC Genomics">
        <title>Insights from the genome of Ophiocordyceps polyrhachis-furcata to pathogenicity and host specificity in insect fungi.</title>
        <authorList>
            <person name="Wichadakul D."/>
            <person name="Kobmoo N."/>
            <person name="Ingsriswang S."/>
            <person name="Tangphatsornruang S."/>
            <person name="Chantasingh D."/>
            <person name="Luangsa-ard J.J."/>
            <person name="Eurwilaichitr L."/>
        </authorList>
    </citation>
    <scope>NUCLEOTIDE SEQUENCE [LARGE SCALE GENOMIC DNA]</scope>
    <source>
        <strain evidence="15 16">BCC 54312</strain>
    </source>
</reference>
<evidence type="ECO:0000256" key="3">
    <source>
        <dbReference type="ARBA" id="ARBA00009493"/>
    </source>
</evidence>
<dbReference type="PANTHER" id="PTHR10102:SF0">
    <property type="entry name" value="DNA-DIRECTED RNA POLYMERASE, MITOCHONDRIAL"/>
    <property type="match status" value="1"/>
</dbReference>
<dbReference type="STRING" id="1330021.A0A367L5J5"/>
<dbReference type="OrthoDB" id="276422at2759"/>
<dbReference type="InterPro" id="IPR002092">
    <property type="entry name" value="DNA-dir_Rpol_phage-type"/>
</dbReference>
<dbReference type="EC" id="2.7.7.6" evidence="11"/>
<dbReference type="InterPro" id="IPR037159">
    <property type="entry name" value="RNA_POL_N_sf"/>
</dbReference>
<dbReference type="InterPro" id="IPR029262">
    <property type="entry name" value="RPOL_N"/>
</dbReference>
<dbReference type="SMART" id="SM01311">
    <property type="entry name" value="RPOL_N"/>
    <property type="match status" value="1"/>
</dbReference>
<dbReference type="PANTHER" id="PTHR10102">
    <property type="entry name" value="DNA-DIRECTED RNA POLYMERASE, MITOCHONDRIAL"/>
    <property type="match status" value="1"/>
</dbReference>
<evidence type="ECO:0000256" key="1">
    <source>
        <dbReference type="ARBA" id="ARBA00004026"/>
    </source>
</evidence>
<keyword evidence="16" id="KW-1185">Reference proteome</keyword>
<feature type="compositionally biased region" description="Acidic residues" evidence="13">
    <location>
        <begin position="1395"/>
        <end position="1409"/>
    </location>
</feature>
<dbReference type="GO" id="GO:0001018">
    <property type="term" value="F:mitochondrial promoter sequence-specific DNA binding"/>
    <property type="evidence" value="ECO:0007669"/>
    <property type="project" value="TreeGrafter"/>
</dbReference>
<dbReference type="Gene3D" id="1.10.287.260">
    <property type="match status" value="1"/>
</dbReference>
<accession>A0A367L5J5</accession>
<dbReference type="InterPro" id="IPR024075">
    <property type="entry name" value="DNA-dir_RNA_pol_helix_hairp_sf"/>
</dbReference>
<comment type="similarity">
    <text evidence="3 11">Belongs to the phage and mitochondrial RNA polymerase family.</text>
</comment>
<evidence type="ECO:0000256" key="9">
    <source>
        <dbReference type="ARBA" id="ARBA00023163"/>
    </source>
</evidence>
<feature type="coiled-coil region" evidence="12">
    <location>
        <begin position="466"/>
        <end position="520"/>
    </location>
</feature>
<keyword evidence="4 11" id="KW-0240">DNA-directed RNA polymerase</keyword>
<evidence type="ECO:0000256" key="6">
    <source>
        <dbReference type="ARBA" id="ARBA00022695"/>
    </source>
</evidence>
<dbReference type="InterPro" id="IPR043502">
    <property type="entry name" value="DNA/RNA_pol_sf"/>
</dbReference>
<dbReference type="EMBL" id="LKCN02000014">
    <property type="protein sequence ID" value="RCI09492.1"/>
    <property type="molecule type" value="Genomic_DNA"/>
</dbReference>
<keyword evidence="7" id="KW-0809">Transit peptide</keyword>
<feature type="region of interest" description="Disordered" evidence="13">
    <location>
        <begin position="274"/>
        <end position="298"/>
    </location>
</feature>
<evidence type="ECO:0000313" key="15">
    <source>
        <dbReference type="EMBL" id="RCI09492.1"/>
    </source>
</evidence>
<keyword evidence="5 11" id="KW-0808">Transferase</keyword>
<evidence type="ECO:0000259" key="14">
    <source>
        <dbReference type="SMART" id="SM01311"/>
    </source>
</evidence>